<dbReference type="Proteomes" id="UP000245626">
    <property type="component" value="Unassembled WGS sequence"/>
</dbReference>
<gene>
    <name evidence="1" type="ORF">IE53DRAFT_361252</name>
</gene>
<keyword evidence="2" id="KW-1185">Reference proteome</keyword>
<reference evidence="1 2" key="1">
    <citation type="journal article" date="2018" name="Mol. Biol. Evol.">
        <title>Broad Genomic Sampling Reveals a Smut Pathogenic Ancestry of the Fungal Clade Ustilaginomycotina.</title>
        <authorList>
            <person name="Kijpornyongpan T."/>
            <person name="Mondo S.J."/>
            <person name="Barry K."/>
            <person name="Sandor L."/>
            <person name="Lee J."/>
            <person name="Lipzen A."/>
            <person name="Pangilinan J."/>
            <person name="LaButti K."/>
            <person name="Hainaut M."/>
            <person name="Henrissat B."/>
            <person name="Grigoriev I.V."/>
            <person name="Spatafora J.W."/>
            <person name="Aime M.C."/>
        </authorList>
    </citation>
    <scope>NUCLEOTIDE SEQUENCE [LARGE SCALE GENOMIC DNA]</scope>
    <source>
        <strain evidence="1 2">SA 807</strain>
    </source>
</reference>
<organism evidence="1 2">
    <name type="scientific">Violaceomyces palustris</name>
    <dbReference type="NCBI Taxonomy" id="1673888"/>
    <lineage>
        <taxon>Eukaryota</taxon>
        <taxon>Fungi</taxon>
        <taxon>Dikarya</taxon>
        <taxon>Basidiomycota</taxon>
        <taxon>Ustilaginomycotina</taxon>
        <taxon>Ustilaginomycetes</taxon>
        <taxon>Violaceomycetales</taxon>
        <taxon>Violaceomycetaceae</taxon>
        <taxon>Violaceomyces</taxon>
    </lineage>
</organism>
<dbReference type="EMBL" id="KZ819813">
    <property type="protein sequence ID" value="PWN51843.1"/>
    <property type="molecule type" value="Genomic_DNA"/>
</dbReference>
<evidence type="ECO:0000313" key="1">
    <source>
        <dbReference type="EMBL" id="PWN51843.1"/>
    </source>
</evidence>
<proteinExistence type="predicted"/>
<protein>
    <submittedName>
        <fullName evidence="1">Uncharacterized protein</fullName>
    </submittedName>
</protein>
<accession>A0ACD0P160</accession>
<sequence>MDSLSVKEEEELRNAQIKLASILARKARVEASLDLVASRHKLLQLAEDRVSTLPPARNDSDPSAATVSSKTKKGRGTVTSTSGVGPRCGYDERLSWEDEKLERWCEKDHSQAILKEELPLDGRLDDGTPMANGTASPAEGASSASPTSGGGNGTQQDAPLICSTAKRRCKRHADWSIVRGADFEVEREAQTQALSRLADEERDAAILIRELESIINIRRDTAQKAVARKKEEDAKRDAELAALLARGGTAARKASGPHFNL</sequence>
<name>A0ACD0P160_9BASI</name>
<evidence type="ECO:0000313" key="2">
    <source>
        <dbReference type="Proteomes" id="UP000245626"/>
    </source>
</evidence>